<feature type="compositionally biased region" description="Basic residues" evidence="2">
    <location>
        <begin position="255"/>
        <end position="269"/>
    </location>
</feature>
<organism evidence="4 5">
    <name type="scientific">Cyclotella atomus</name>
    <dbReference type="NCBI Taxonomy" id="382360"/>
    <lineage>
        <taxon>Eukaryota</taxon>
        <taxon>Sar</taxon>
        <taxon>Stramenopiles</taxon>
        <taxon>Ochrophyta</taxon>
        <taxon>Bacillariophyta</taxon>
        <taxon>Coscinodiscophyceae</taxon>
        <taxon>Thalassiosirophycidae</taxon>
        <taxon>Stephanodiscales</taxon>
        <taxon>Stephanodiscaceae</taxon>
        <taxon>Cyclotella</taxon>
    </lineage>
</organism>
<dbReference type="InterPro" id="IPR020471">
    <property type="entry name" value="AKR"/>
</dbReference>
<dbReference type="Gene3D" id="3.20.20.100">
    <property type="entry name" value="NADP-dependent oxidoreductase domain"/>
    <property type="match status" value="1"/>
</dbReference>
<feature type="region of interest" description="Disordered" evidence="2">
    <location>
        <begin position="547"/>
        <end position="608"/>
    </location>
</feature>
<dbReference type="InterPro" id="IPR036812">
    <property type="entry name" value="NAD(P)_OxRdtase_dom_sf"/>
</dbReference>
<dbReference type="Pfam" id="PF00248">
    <property type="entry name" value="Aldo_ket_red"/>
    <property type="match status" value="1"/>
</dbReference>
<dbReference type="SUPFAM" id="SSF51197">
    <property type="entry name" value="Clavaminate synthase-like"/>
    <property type="match status" value="1"/>
</dbReference>
<feature type="compositionally biased region" description="Low complexity" evidence="2">
    <location>
        <begin position="821"/>
        <end position="834"/>
    </location>
</feature>
<evidence type="ECO:0000313" key="4">
    <source>
        <dbReference type="EMBL" id="KAL3773614.1"/>
    </source>
</evidence>
<dbReference type="EMBL" id="JALLPJ020001227">
    <property type="protein sequence ID" value="KAL3773614.1"/>
    <property type="molecule type" value="Genomic_DNA"/>
</dbReference>
<evidence type="ECO:0000256" key="2">
    <source>
        <dbReference type="SAM" id="MobiDB-lite"/>
    </source>
</evidence>
<dbReference type="PRINTS" id="PR00069">
    <property type="entry name" value="ALDKETRDTASE"/>
</dbReference>
<sequence>MSSPAPEGERQHQGENYYNSIDTCVHHKELVTQTLLACAADEQMPLINENPILTPAVETIGSANNVGSNSDVQSKDDTKSVAQMQGNGPSVLANEITTAAMRPVDTVIAADQSALKVQGQNVNNDSTEMKQSLERIADPKSNVDVAGEMQTSEEYSKSEIANPSPNVNTATAAQSIEAKLSREEVMSRPIPRKSRKGAAASQQNSAAVAEALPVESEEKKSDSDDDAKRVVKRNIGSPGSNVSHLETASNTPKSKSAKQIKSAKRTTKRHVADRTKQAKKARKVDDTGKKKSRAETGKAPSNNKRKTTRNIQPEKTSPKHKAPVIPSEDSAAIDLVSPLLNDPTLVSRYEKNLVQNVEFFYPSKSTDAHYVNHSPSSSYANILGVRCIHCNGYSASNPRGNDSAAVFPKNIKSIADAIKYIGRMHLDRGRCRHVDPKMAIAIKESKPNNKSNYAGAEGSYAEGVNGKISLEKYCLDVAFEYGLTNHEVEGVLWDGKAGTPSILGSQVEESPEQQVIIQPANDNEGIHQIAPLPPALNTEQCSSIDSTMGAPLTAGVSEVKPPDATSDAATLPKGGDLHRLSSPTPDDTHSSIDKADTSSHGSRDPSLVIDLIPKGNGPLKLSDYNNLLVRNCEFFYPAKSHMNYKNLSGSKNTSNMSEFRIGLRCIHCKDNPTHTIAAAFFPSAISTISSGLGTIGSRHFGLGNCPNVHPNLVRQLAETKDSSSDQSRSLGHIGLNAYCKNLAKQYGIYDDEVSGVCWNDGKEPPHASSAETALQSGASSTTRRLSPRDRKSPPRNDGCIYYSDDAELFDEINPERKAAADDAIAPQGAAAARNASRRSTRNRKAPDRIDPYVSLNDNNDESFIEDLETKRKSNVLDTQNNEPKRRKRGRKRATNDSEPSIASSSAAASLSSAPAQPSKQRVKPKSSFSTGLDPKVLDRLQPQEQGYCEESAYRFHNPPFPENRQQQQLAIVREDKIPGDMKPIESIKLAPLPLPSDCDLDPNSLRQSDHCTWSFDEKLRVLLADFLAPADKHNGKIVVTHEDKEFLFSMMQRDDITVISEGLAGKIIKSSLFEQDYIKTCIGSQYHHKVKEFRKTEAKPSGCIITGETDGLYDETKWHSMTFNDYFAYLEVKQQQAQNDEDTQPGSIKKTFSFVDCDGHDVTIDPTESVLYMLDLDMIKMLPRAYNEFREEFKIPEILPGGKHCMMNSVNTNGRPFMGPNIYMTPPSSFTQFHQDGHGTVDSGHLCCRGYNEVVMLRRLPERHKLHALHLLNGTSSSSGSFLYGKPHDLQHAPLWPTNEAIEECKKMGYCPSVFILKPGQLVHINKGRLHAFRKLSASSLREDDCHHCLREDISPSLDGKNLTCFSVAWDWMFKGVTDEGINREVSSILECARLNQKQHVQSLAIPETALLFLARDQLGLLNVKDESDDFKSEAMNVLRGILPSLQHVVHRHKMAEEASKMWKKGGKHKKVSIDTKPNTAQNPDSFSLDPHGNSDFICKFCSDELSNLYMHCEGCERLLNKDFNICTTCHADEKYKTQMRMHPFNKKMKSTLNHTGKMNFQRRSHCPCHNGPQCDTCLYCIGCSCTCHQHFTLHYRFMTMQEEMRLLQDVVNAVGNTALPTSLETIVRLFSLMPRDSHVPAEALTIDAGDAIGLASDNVSETADGVCPVSNDQLGSLTKGSRVMIRLKSHSDDWNAEVLKFGSGRKEGQFQIRYEGQKKSVKGVWSPRSRRDFVVDSVASVSTIAGVGATFPNLSIASDEITVATPEQLALPPIGIGAWAWGDNIFWGYDKKNDDELKEVFEYALNKNLAFFDTAELYGLGRSEELCGKFRDELCKTKEERDKVLIASKFAALPWRTKSEDVVKACKASVKRLGGNPIDLYQIHFPGAWSNEEYWDGIADAYDQGLIKAIGVSNYGVDALRACHAKLNERGIKLATNQIQMSLLYRWPIENGLLDACKELDVKVLSYSPLALGFLTGKYNKSNFPSGPRSKIAEELVKDDAFEELLSTMNGIANKHDASLSQVALNWARAKGTIPIPGARNLKQVKQNIACLDWSLAADEMKLLDEASSKVTGFVTPDKNPFPREDRNTGLKMYDS</sequence>
<dbReference type="SUPFAM" id="SSF51430">
    <property type="entry name" value="NAD(P)-linked oxidoreductase"/>
    <property type="match status" value="1"/>
</dbReference>
<feature type="compositionally biased region" description="Low complexity" evidence="2">
    <location>
        <begin position="897"/>
        <end position="918"/>
    </location>
</feature>
<comment type="caution">
    <text evidence="4">The sequence shown here is derived from an EMBL/GenBank/DDBJ whole genome shotgun (WGS) entry which is preliminary data.</text>
</comment>
<feature type="compositionally biased region" description="Basic and acidic residues" evidence="2">
    <location>
        <begin position="283"/>
        <end position="296"/>
    </location>
</feature>
<evidence type="ECO:0000259" key="3">
    <source>
        <dbReference type="PROSITE" id="PS51184"/>
    </source>
</evidence>
<dbReference type="InterPro" id="IPR050791">
    <property type="entry name" value="Aldo-Keto_reductase"/>
</dbReference>
<feature type="domain" description="JmjC" evidence="3">
    <location>
        <begin position="1184"/>
        <end position="1389"/>
    </location>
</feature>
<feature type="region of interest" description="Disordered" evidence="2">
    <location>
        <begin position="137"/>
        <end position="326"/>
    </location>
</feature>
<feature type="compositionally biased region" description="Basic and acidic residues" evidence="2">
    <location>
        <begin position="586"/>
        <end position="603"/>
    </location>
</feature>
<name>A0ABD3NC30_9STRA</name>
<evidence type="ECO:0000256" key="1">
    <source>
        <dbReference type="ARBA" id="ARBA00023002"/>
    </source>
</evidence>
<dbReference type="PANTHER" id="PTHR43625">
    <property type="entry name" value="AFLATOXIN B1 ALDEHYDE REDUCTASE"/>
    <property type="match status" value="1"/>
</dbReference>
<feature type="compositionally biased region" description="Polar residues" evidence="2">
    <location>
        <begin position="149"/>
        <end position="174"/>
    </location>
</feature>
<dbReference type="InterPro" id="IPR023210">
    <property type="entry name" value="NADP_OxRdtase_dom"/>
</dbReference>
<feature type="compositionally biased region" description="Polar residues" evidence="2">
    <location>
        <begin position="1476"/>
        <end position="1486"/>
    </location>
</feature>
<feature type="region of interest" description="Disordered" evidence="2">
    <location>
        <begin position="760"/>
        <end position="799"/>
    </location>
</feature>
<feature type="compositionally biased region" description="Basic and acidic residues" evidence="2">
    <location>
        <begin position="216"/>
        <end position="229"/>
    </location>
</feature>
<feature type="region of interest" description="Disordered" evidence="2">
    <location>
        <begin position="1466"/>
        <end position="1487"/>
    </location>
</feature>
<dbReference type="InterPro" id="IPR018170">
    <property type="entry name" value="Aldo/ket_reductase_CS"/>
</dbReference>
<proteinExistence type="predicted"/>
<dbReference type="GO" id="GO:0016491">
    <property type="term" value="F:oxidoreductase activity"/>
    <property type="evidence" value="ECO:0007669"/>
    <property type="project" value="UniProtKB-KW"/>
</dbReference>
<dbReference type="CDD" id="cd19093">
    <property type="entry name" value="AKR_AtPLR-like"/>
    <property type="match status" value="1"/>
</dbReference>
<feature type="region of interest" description="Disordered" evidence="2">
    <location>
        <begin position="819"/>
        <end position="937"/>
    </location>
</feature>
<dbReference type="PANTHER" id="PTHR43625:SF5">
    <property type="entry name" value="PYRIDOXAL REDUCTASE, CHLOROPLASTIC"/>
    <property type="match status" value="1"/>
</dbReference>
<dbReference type="PROSITE" id="PS51184">
    <property type="entry name" value="JMJC"/>
    <property type="match status" value="1"/>
</dbReference>
<reference evidence="4 5" key="1">
    <citation type="submission" date="2024-10" db="EMBL/GenBank/DDBJ databases">
        <title>Updated reference genomes for cyclostephanoid diatoms.</title>
        <authorList>
            <person name="Roberts W.R."/>
            <person name="Alverson A.J."/>
        </authorList>
    </citation>
    <scope>NUCLEOTIDE SEQUENCE [LARGE SCALE GENOMIC DNA]</scope>
    <source>
        <strain evidence="4 5">AJA010-31</strain>
    </source>
</reference>
<feature type="compositionally biased region" description="Polar residues" evidence="2">
    <location>
        <begin position="769"/>
        <end position="784"/>
    </location>
</feature>
<feature type="region of interest" description="Disordered" evidence="2">
    <location>
        <begin position="2076"/>
        <end position="2097"/>
    </location>
</feature>
<protein>
    <recommendedName>
        <fullName evidence="3">JmjC domain-containing protein</fullName>
    </recommendedName>
</protein>
<feature type="compositionally biased region" description="Polar residues" evidence="2">
    <location>
        <begin position="237"/>
        <end position="252"/>
    </location>
</feature>
<feature type="compositionally biased region" description="Low complexity" evidence="2">
    <location>
        <begin position="198"/>
        <end position="211"/>
    </location>
</feature>
<keyword evidence="1" id="KW-0560">Oxidoreductase</keyword>
<dbReference type="Proteomes" id="UP001530400">
    <property type="component" value="Unassembled WGS sequence"/>
</dbReference>
<gene>
    <name evidence="4" type="ORF">ACHAWO_010810</name>
</gene>
<evidence type="ECO:0000313" key="5">
    <source>
        <dbReference type="Proteomes" id="UP001530400"/>
    </source>
</evidence>
<keyword evidence="5" id="KW-1185">Reference proteome</keyword>
<dbReference type="Gene3D" id="2.60.120.650">
    <property type="entry name" value="Cupin"/>
    <property type="match status" value="1"/>
</dbReference>
<dbReference type="PROSITE" id="PS00062">
    <property type="entry name" value="ALDOKETO_REDUCTASE_2"/>
    <property type="match status" value="1"/>
</dbReference>
<dbReference type="InterPro" id="IPR003347">
    <property type="entry name" value="JmjC_dom"/>
</dbReference>
<feature type="compositionally biased region" description="Basic and acidic residues" evidence="2">
    <location>
        <begin position="2082"/>
        <end position="2097"/>
    </location>
</feature>
<accession>A0ABD3NC30</accession>